<evidence type="ECO:0000313" key="2">
    <source>
        <dbReference type="Proteomes" id="UP000503318"/>
    </source>
</evidence>
<reference evidence="1 2" key="1">
    <citation type="submission" date="2020-03" db="EMBL/GenBank/DDBJ databases">
        <title>Variable regions in the genome of staphylococcal bacteriophage Twort.</title>
        <authorList>
            <person name="Glowacka-Rutkowska A."/>
            <person name="Gawor J."/>
            <person name="Lobocka M."/>
        </authorList>
    </citation>
    <scope>NUCLEOTIDE SEQUENCE [LARGE SCALE GENOMIC DNA]</scope>
</reference>
<dbReference type="KEGG" id="vg:5130405"/>
<dbReference type="RefSeq" id="YP_238693.1">
    <property type="nucleotide sequence ID" value="NC_007021.1"/>
</dbReference>
<dbReference type="EMBL" id="MT151386">
    <property type="protein sequence ID" value="QIW89053.1"/>
    <property type="molecule type" value="Genomic_DNA"/>
</dbReference>
<protein>
    <submittedName>
        <fullName evidence="1">Uncharacterized protein</fullName>
    </submittedName>
</protein>
<evidence type="ECO:0000313" key="1">
    <source>
        <dbReference type="EMBL" id="QIW89053.1"/>
    </source>
</evidence>
<organismHost>
    <name type="scientific">Twortvirus twort</name>
    <dbReference type="NCBI Taxonomy" id="55510"/>
</organismHost>
<gene>
    <name evidence="1" type="ORF">TwortDSMZ_047</name>
</gene>
<dbReference type="Proteomes" id="UP000503318">
    <property type="component" value="Segment"/>
</dbReference>
<proteinExistence type="predicted"/>
<name>A0A6H0X572_BPTWO</name>
<organism evidence="1 2">
    <name type="scientific">Staphylococcus phage Twort (strain DSM 17442 / HER 48)</name>
    <name type="common">Bacteriophage Twort</name>
    <dbReference type="NCBI Taxonomy" id="2908167"/>
    <lineage>
        <taxon>Viruses</taxon>
        <taxon>Duplodnaviria</taxon>
        <taxon>Heunggongvirae</taxon>
        <taxon>Uroviricota</taxon>
        <taxon>Caudoviricetes</taxon>
        <taxon>Herelleviridae</taxon>
        <taxon>Twortvirinae</taxon>
        <taxon>Twortvirus</taxon>
        <taxon>Twortvirus twort</taxon>
    </lineage>
</organism>
<accession>A0A6H0X572</accession>
<sequence>MDKFIIYFMLILLSLVIVKKYKDYYKDDEIELPNEYIAY</sequence>